<dbReference type="PANTHER" id="PTHR10642">
    <property type="entry name" value="RIBONUCLEASE H1"/>
    <property type="match status" value="1"/>
</dbReference>
<dbReference type="SUPFAM" id="SSF53098">
    <property type="entry name" value="Ribonuclease H-like"/>
    <property type="match status" value="1"/>
</dbReference>
<evidence type="ECO:0000259" key="8">
    <source>
        <dbReference type="PROSITE" id="PS50879"/>
    </source>
</evidence>
<evidence type="ECO:0000256" key="5">
    <source>
        <dbReference type="ARBA" id="ARBA00022723"/>
    </source>
</evidence>
<comment type="catalytic activity">
    <reaction evidence="1">
        <text>Endonucleolytic cleavage to 5'-phosphomonoester.</text>
        <dbReference type="EC" id="3.1.26.4"/>
    </reaction>
</comment>
<dbReference type="InterPro" id="IPR036397">
    <property type="entry name" value="RNaseH_sf"/>
</dbReference>
<comment type="similarity">
    <text evidence="2">Belongs to the RNase H family.</text>
</comment>
<dbReference type="EMBL" id="LLXL01001546">
    <property type="protein sequence ID" value="PKK63903.1"/>
    <property type="molecule type" value="Genomic_DNA"/>
</dbReference>
<keyword evidence="6" id="KW-0255">Endonuclease</keyword>
<organism evidence="9 10">
    <name type="scientific">Rhizophagus irregularis</name>
    <dbReference type="NCBI Taxonomy" id="588596"/>
    <lineage>
        <taxon>Eukaryota</taxon>
        <taxon>Fungi</taxon>
        <taxon>Fungi incertae sedis</taxon>
        <taxon>Mucoromycota</taxon>
        <taxon>Glomeromycotina</taxon>
        <taxon>Glomeromycetes</taxon>
        <taxon>Glomerales</taxon>
        <taxon>Glomeraceae</taxon>
        <taxon>Rhizophagus</taxon>
    </lineage>
</organism>
<dbReference type="VEuPathDB" id="FungiDB:RhiirA1_473890"/>
<dbReference type="Proteomes" id="UP000233469">
    <property type="component" value="Unassembled WGS sequence"/>
</dbReference>
<evidence type="ECO:0000256" key="7">
    <source>
        <dbReference type="ARBA" id="ARBA00022801"/>
    </source>
</evidence>
<protein>
    <recommendedName>
        <fullName evidence="3">ribonuclease H</fullName>
        <ecNumber evidence="3">3.1.26.4</ecNumber>
    </recommendedName>
</protein>
<dbReference type="PANTHER" id="PTHR10642:SF26">
    <property type="entry name" value="RIBONUCLEASE H1"/>
    <property type="match status" value="1"/>
</dbReference>
<reference evidence="9 10" key="2">
    <citation type="submission" date="2017-10" db="EMBL/GenBank/DDBJ databases">
        <title>Extensive intraspecific genome diversity in a model arbuscular mycorrhizal fungus.</title>
        <authorList>
            <person name="Chen E.C.H."/>
            <person name="Morin E."/>
            <person name="Baudet D."/>
            <person name="Noel J."/>
            <person name="Ndikumana S."/>
            <person name="Charron P."/>
            <person name="St-Onge C."/>
            <person name="Giorgi J."/>
            <person name="Grigoriev I.V."/>
            <person name="Roux C."/>
            <person name="Martin F.M."/>
            <person name="Corradi N."/>
        </authorList>
    </citation>
    <scope>NUCLEOTIDE SEQUENCE [LARGE SCALE GENOMIC DNA]</scope>
    <source>
        <strain evidence="9 10">C2</strain>
    </source>
</reference>
<dbReference type="AlphaFoldDB" id="A0A2N1MQJ1"/>
<keyword evidence="4" id="KW-0540">Nuclease</keyword>
<evidence type="ECO:0000256" key="6">
    <source>
        <dbReference type="ARBA" id="ARBA00022759"/>
    </source>
</evidence>
<dbReference type="VEuPathDB" id="FungiDB:RhiirA1_422469"/>
<evidence type="ECO:0000256" key="3">
    <source>
        <dbReference type="ARBA" id="ARBA00012180"/>
    </source>
</evidence>
<keyword evidence="7" id="KW-0378">Hydrolase</keyword>
<comment type="caution">
    <text evidence="9">The sequence shown here is derived from an EMBL/GenBank/DDBJ whole genome shotgun (WGS) entry which is preliminary data.</text>
</comment>
<name>A0A2N1MQJ1_9GLOM</name>
<dbReference type="GO" id="GO:0043137">
    <property type="term" value="P:DNA replication, removal of RNA primer"/>
    <property type="evidence" value="ECO:0007669"/>
    <property type="project" value="TreeGrafter"/>
</dbReference>
<dbReference type="GO" id="GO:0004523">
    <property type="term" value="F:RNA-DNA hybrid ribonuclease activity"/>
    <property type="evidence" value="ECO:0007669"/>
    <property type="project" value="UniProtKB-EC"/>
</dbReference>
<dbReference type="VEuPathDB" id="FungiDB:FUN_023107"/>
<evidence type="ECO:0000256" key="2">
    <source>
        <dbReference type="ARBA" id="ARBA00005300"/>
    </source>
</evidence>
<dbReference type="GO" id="GO:0003676">
    <property type="term" value="F:nucleic acid binding"/>
    <property type="evidence" value="ECO:0007669"/>
    <property type="project" value="InterPro"/>
</dbReference>
<reference evidence="9 10" key="1">
    <citation type="submission" date="2016-04" db="EMBL/GenBank/DDBJ databases">
        <title>Genome analyses suggest a sexual origin of heterokaryosis in a supposedly ancient asexual fungus.</title>
        <authorList>
            <person name="Ropars J."/>
            <person name="Sedzielewska K."/>
            <person name="Noel J."/>
            <person name="Charron P."/>
            <person name="Farinelli L."/>
            <person name="Marton T."/>
            <person name="Kruger M."/>
            <person name="Pelin A."/>
            <person name="Brachmann A."/>
            <person name="Corradi N."/>
        </authorList>
    </citation>
    <scope>NUCLEOTIDE SEQUENCE [LARGE SCALE GENOMIC DNA]</scope>
    <source>
        <strain evidence="9 10">C2</strain>
    </source>
</reference>
<dbReference type="InterPro" id="IPR002156">
    <property type="entry name" value="RNaseH_domain"/>
</dbReference>
<proteinExistence type="inferred from homology"/>
<gene>
    <name evidence="9" type="ORF">RhiirC2_854707</name>
</gene>
<keyword evidence="5" id="KW-0479">Metal-binding</keyword>
<dbReference type="VEuPathDB" id="FungiDB:RhiirFUN_020598"/>
<feature type="domain" description="RNase H type-1" evidence="8">
    <location>
        <begin position="99"/>
        <end position="245"/>
    </location>
</feature>
<dbReference type="InterPro" id="IPR050092">
    <property type="entry name" value="RNase_H"/>
</dbReference>
<dbReference type="Gene3D" id="3.30.420.10">
    <property type="entry name" value="Ribonuclease H-like superfamily/Ribonuclease H"/>
    <property type="match status" value="1"/>
</dbReference>
<evidence type="ECO:0000313" key="10">
    <source>
        <dbReference type="Proteomes" id="UP000233469"/>
    </source>
</evidence>
<dbReference type="VEuPathDB" id="FungiDB:RhiirA1_543500"/>
<dbReference type="VEuPathDB" id="FungiDB:FUN_023106"/>
<dbReference type="GO" id="GO:0046872">
    <property type="term" value="F:metal ion binding"/>
    <property type="evidence" value="ECO:0007669"/>
    <property type="project" value="UniProtKB-KW"/>
</dbReference>
<evidence type="ECO:0000256" key="1">
    <source>
        <dbReference type="ARBA" id="ARBA00000077"/>
    </source>
</evidence>
<dbReference type="EC" id="3.1.26.4" evidence="3"/>
<evidence type="ECO:0000256" key="4">
    <source>
        <dbReference type="ARBA" id="ARBA00022722"/>
    </source>
</evidence>
<sequence>MNGQTSTGTCIRRGHFSKATIIKVEVLTKKIEEASFRIITPTNLIKRRTITSTAAFNNEQKLITVDIPLIDHNIISRFITSLLLAHELCDINSALQRENNNIFQIYTDGSLDLNCRNSRGEVVMDAGWIIKDHDLSFSCGVNYHPSSTRPELLAIMTALLAVPNNAEVAIYTDSQAAIEGINRMLDASYRINQRKFLKMNNYIILFTIYDLIKTKSLTLNLHKIRGHSGNRWNNMADEIAKQGRDAASYNNDRIIDIRLLRSFSFPLTFLPIWNNISIDRHIRSFTRLVADSLEETILENGMNCHEDGFQQVESEVTSKIMKFIKKSTSSTKIVQGQLERIIFEYKDEAFPLLKERNCIELTRGLISDTIITKLRRFLSKKVTNEVVTRIIKHFHKAFRKYIWNP</sequence>
<dbReference type="Pfam" id="PF00075">
    <property type="entry name" value="RNase_H"/>
    <property type="match status" value="1"/>
</dbReference>
<dbReference type="PROSITE" id="PS50879">
    <property type="entry name" value="RNASE_H_1"/>
    <property type="match status" value="1"/>
</dbReference>
<dbReference type="InterPro" id="IPR012337">
    <property type="entry name" value="RNaseH-like_sf"/>
</dbReference>
<evidence type="ECO:0000313" key="9">
    <source>
        <dbReference type="EMBL" id="PKK63903.1"/>
    </source>
</evidence>
<accession>A0A2N1MQJ1</accession>